<protein>
    <submittedName>
        <fullName evidence="1">Uncharacterized protein</fullName>
    </submittedName>
</protein>
<name>A0A1E8PZ49_9MYCO</name>
<dbReference type="Proteomes" id="UP000178953">
    <property type="component" value="Unassembled WGS sequence"/>
</dbReference>
<comment type="caution">
    <text evidence="1">The sequence shown here is derived from an EMBL/GenBank/DDBJ whole genome shotgun (WGS) entry which is preliminary data.</text>
</comment>
<gene>
    <name evidence="1" type="ORF">BEL07_22815</name>
</gene>
<evidence type="ECO:0000313" key="2">
    <source>
        <dbReference type="Proteomes" id="UP000178953"/>
    </source>
</evidence>
<organism evidence="1 2">
    <name type="scientific">Mycolicibacterium grossiae</name>
    <dbReference type="NCBI Taxonomy" id="1552759"/>
    <lineage>
        <taxon>Bacteria</taxon>
        <taxon>Bacillati</taxon>
        <taxon>Actinomycetota</taxon>
        <taxon>Actinomycetes</taxon>
        <taxon>Mycobacteriales</taxon>
        <taxon>Mycobacteriaceae</taxon>
        <taxon>Mycolicibacterium</taxon>
    </lineage>
</organism>
<sequence>MRPGAIAEGWPEEGELIVISRCDAEMCPLWDGETCPCDTFGLDRANLPVNGTFVIEQSL</sequence>
<keyword evidence="2" id="KW-1185">Reference proteome</keyword>
<evidence type="ECO:0000313" key="1">
    <source>
        <dbReference type="EMBL" id="OFJ51407.1"/>
    </source>
</evidence>
<reference evidence="1 2" key="1">
    <citation type="submission" date="2016-09" db="EMBL/GenBank/DDBJ databases">
        <title>genome sequence of Mycobacterium sp. 739 SCH.</title>
        <authorList>
            <person name="Greninger A.L."/>
            <person name="Qin X."/>
            <person name="Jerome K."/>
            <person name="Vora S."/>
            <person name="Quinn K."/>
        </authorList>
    </citation>
    <scope>NUCLEOTIDE SEQUENCE [LARGE SCALE GENOMIC DNA]</scope>
    <source>
        <strain evidence="1 2">SCH</strain>
    </source>
</reference>
<proteinExistence type="predicted"/>
<dbReference type="EMBL" id="MCHX01000067">
    <property type="protein sequence ID" value="OFJ51407.1"/>
    <property type="molecule type" value="Genomic_DNA"/>
</dbReference>
<dbReference type="AlphaFoldDB" id="A0A1E8PZ49"/>
<accession>A0A1E8PZ49</accession>